<accession>A0ABY5HBB3</accession>
<evidence type="ECO:0000256" key="2">
    <source>
        <dbReference type="ARBA" id="ARBA00022598"/>
    </source>
</evidence>
<evidence type="ECO:0000259" key="3">
    <source>
        <dbReference type="Pfam" id="PF00501"/>
    </source>
</evidence>
<dbReference type="InterPro" id="IPR042099">
    <property type="entry name" value="ANL_N_sf"/>
</dbReference>
<dbReference type="PANTHER" id="PTHR43201">
    <property type="entry name" value="ACYL-COA SYNTHETASE"/>
    <property type="match status" value="1"/>
</dbReference>
<gene>
    <name evidence="5" type="ORF">KDW96_06110</name>
</gene>
<dbReference type="Pfam" id="PF00501">
    <property type="entry name" value="AMP-binding"/>
    <property type="match status" value="1"/>
</dbReference>
<keyword evidence="6" id="KW-1185">Reference proteome</keyword>
<dbReference type="Gene3D" id="3.40.50.12780">
    <property type="entry name" value="N-terminal domain of ligase-like"/>
    <property type="match status" value="1"/>
</dbReference>
<dbReference type="EMBL" id="CP073346">
    <property type="protein sequence ID" value="UTW08883.1"/>
    <property type="molecule type" value="Genomic_DNA"/>
</dbReference>
<feature type="domain" description="AMP-dependent synthetase/ligase" evidence="3">
    <location>
        <begin position="17"/>
        <end position="368"/>
    </location>
</feature>
<dbReference type="Pfam" id="PF13193">
    <property type="entry name" value="AMP-binding_C"/>
    <property type="match status" value="1"/>
</dbReference>
<comment type="similarity">
    <text evidence="1">Belongs to the ATP-dependent AMP-binding enzyme family.</text>
</comment>
<dbReference type="Gene3D" id="3.30.300.30">
    <property type="match status" value="1"/>
</dbReference>
<dbReference type="InterPro" id="IPR000873">
    <property type="entry name" value="AMP-dep_synth/lig_dom"/>
</dbReference>
<evidence type="ECO:0000259" key="4">
    <source>
        <dbReference type="Pfam" id="PF13193"/>
    </source>
</evidence>
<proteinExistence type="inferred from homology"/>
<sequence>MKSKYKNIVAPVFAFGRNAPESVALIHDDIVLSYSALSASVLKAARVLQEQDIGSGDRVAMISTNRVDVLVNYLAVAFIGATFVPVNAGYAASEIRYIIDHSEPKLVICMEDLLDKYLAGIDGIVNAPALLSLEQYAVKVAVAEPLAESEMWQKPEDLVLICYTSGTTAAPKGVPVSHLNEMESATAYGNMWTMSAADKVLVALPLTFSYGLHAASYVALSHGAATIILPRFKPELVLNAMQQYRPTTFPGVPTMYAILAEYAKEQGIKPDLSFLRVAMCSGAALTEQVKDDCKAYLGIEVSPYYAMTEIRPIFSFDLRRERAPSKGSSGYLIEPTEVRLIDDAGNDVAPGERGELLVKGPSFYGEYFKDPARTAEALENGWFKTGDIVTVDEHGCYFIVGRKREQIISGGAKIAPIEVEEILMKHSGVASAAVIGKADPKYGEIVKAVVVKRDPEVTAEELINFCSSYLAAYKVPKIVDFIAEMPIASSGKVLKSALS</sequence>
<dbReference type="Proteomes" id="UP001059672">
    <property type="component" value="Chromosome"/>
</dbReference>
<dbReference type="RefSeq" id="WP_255839558.1">
    <property type="nucleotide sequence ID" value="NZ_CP073346.1"/>
</dbReference>
<dbReference type="InterPro" id="IPR045851">
    <property type="entry name" value="AMP-bd_C_sf"/>
</dbReference>
<protein>
    <submittedName>
        <fullName evidence="5">AMP-binding protein</fullName>
    </submittedName>
</protein>
<organism evidence="5 6">
    <name type="scientific">Pseudomonas benzenivorans</name>
    <dbReference type="NCBI Taxonomy" id="556533"/>
    <lineage>
        <taxon>Bacteria</taxon>
        <taxon>Pseudomonadati</taxon>
        <taxon>Pseudomonadota</taxon>
        <taxon>Gammaproteobacteria</taxon>
        <taxon>Pseudomonadales</taxon>
        <taxon>Pseudomonadaceae</taxon>
        <taxon>Pseudomonas</taxon>
    </lineage>
</organism>
<evidence type="ECO:0000313" key="6">
    <source>
        <dbReference type="Proteomes" id="UP001059672"/>
    </source>
</evidence>
<evidence type="ECO:0000256" key="1">
    <source>
        <dbReference type="ARBA" id="ARBA00006432"/>
    </source>
</evidence>
<keyword evidence="2" id="KW-0436">Ligase</keyword>
<reference evidence="5" key="1">
    <citation type="submission" date="2021-04" db="EMBL/GenBank/DDBJ databases">
        <title>Oceanospirillales bacteria with DddD are important DMSP degraders in coastal seawater.</title>
        <authorList>
            <person name="Liu J."/>
        </authorList>
    </citation>
    <scope>NUCLEOTIDE SEQUENCE</scope>
    <source>
        <strain evidence="5">D13-4</strain>
    </source>
</reference>
<name>A0ABY5HBB3_9PSED</name>
<dbReference type="InterPro" id="IPR025110">
    <property type="entry name" value="AMP-bd_C"/>
</dbReference>
<dbReference type="SUPFAM" id="SSF56801">
    <property type="entry name" value="Acetyl-CoA synthetase-like"/>
    <property type="match status" value="1"/>
</dbReference>
<dbReference type="PANTHER" id="PTHR43201:SF5">
    <property type="entry name" value="MEDIUM-CHAIN ACYL-COA LIGASE ACSF2, MITOCHONDRIAL"/>
    <property type="match status" value="1"/>
</dbReference>
<evidence type="ECO:0000313" key="5">
    <source>
        <dbReference type="EMBL" id="UTW08883.1"/>
    </source>
</evidence>
<feature type="domain" description="AMP-binding enzyme C-terminal" evidence="4">
    <location>
        <begin position="418"/>
        <end position="492"/>
    </location>
</feature>